<comment type="caution">
    <text evidence="4">The sequence shown here is derived from an EMBL/GenBank/DDBJ whole genome shotgun (WGS) entry which is preliminary data.</text>
</comment>
<evidence type="ECO:0000256" key="1">
    <source>
        <dbReference type="SAM" id="MobiDB-lite"/>
    </source>
</evidence>
<dbReference type="Gene3D" id="3.90.50.10">
    <property type="entry name" value="Photosynthetic Reaction Center, subunit H, domain 2"/>
    <property type="match status" value="1"/>
</dbReference>
<dbReference type="Pfam" id="PF05239">
    <property type="entry name" value="PRC"/>
    <property type="match status" value="1"/>
</dbReference>
<gene>
    <name evidence="4" type="ORF">C7B64_06740</name>
</gene>
<dbReference type="PANTHER" id="PTHR38463">
    <property type="entry name" value="STRESS RESPONSE PROTEIN YSNF"/>
    <property type="match status" value="1"/>
</dbReference>
<reference evidence="4 5" key="1">
    <citation type="submission" date="2018-02" db="EMBL/GenBank/DDBJ databases">
        <authorList>
            <person name="Cohen D.B."/>
            <person name="Kent A.D."/>
        </authorList>
    </citation>
    <scope>NUCLEOTIDE SEQUENCE [LARGE SCALE GENOMIC DNA]</scope>
    <source>
        <strain evidence="4 5">CCAP 1448/3</strain>
    </source>
</reference>
<dbReference type="Pfam" id="PF09557">
    <property type="entry name" value="DUF2382"/>
    <property type="match status" value="1"/>
</dbReference>
<dbReference type="AlphaFoldDB" id="A0A2T1C6N6"/>
<feature type="compositionally biased region" description="Basic and acidic residues" evidence="1">
    <location>
        <begin position="271"/>
        <end position="287"/>
    </location>
</feature>
<dbReference type="NCBIfam" id="TIGR02271">
    <property type="entry name" value="YsnF/AvaK domain"/>
    <property type="match status" value="1"/>
</dbReference>
<dbReference type="PANTHER" id="PTHR38463:SF1">
    <property type="entry name" value="STRESS RESPONSE PROTEIN YSNF"/>
    <property type="match status" value="1"/>
</dbReference>
<dbReference type="RefSeq" id="WP_106287878.1">
    <property type="nucleotide sequence ID" value="NZ_CAWNTC010000242.1"/>
</dbReference>
<reference evidence="4 5" key="2">
    <citation type="submission" date="2018-03" db="EMBL/GenBank/DDBJ databases">
        <title>The ancient ancestry and fast evolution of plastids.</title>
        <authorList>
            <person name="Moore K.R."/>
            <person name="Magnabosco C."/>
            <person name="Momper L."/>
            <person name="Gold D.A."/>
            <person name="Bosak T."/>
            <person name="Fournier G.P."/>
        </authorList>
    </citation>
    <scope>NUCLEOTIDE SEQUENCE [LARGE SCALE GENOMIC DNA]</scope>
    <source>
        <strain evidence="4 5">CCAP 1448/3</strain>
    </source>
</reference>
<accession>A0A2T1C6N6</accession>
<dbReference type="InterPro" id="IPR027275">
    <property type="entry name" value="PRC-brl_dom"/>
</dbReference>
<feature type="domain" description="DUF2382" evidence="3">
    <location>
        <begin position="176"/>
        <end position="289"/>
    </location>
</feature>
<organism evidence="4 5">
    <name type="scientific">Merismopedia glauca CCAP 1448/3</name>
    <dbReference type="NCBI Taxonomy" id="1296344"/>
    <lineage>
        <taxon>Bacteria</taxon>
        <taxon>Bacillati</taxon>
        <taxon>Cyanobacteriota</taxon>
        <taxon>Cyanophyceae</taxon>
        <taxon>Synechococcales</taxon>
        <taxon>Merismopediaceae</taxon>
        <taxon>Merismopedia</taxon>
    </lineage>
</organism>
<feature type="domain" description="PRC-barrel" evidence="2">
    <location>
        <begin position="20"/>
        <end position="87"/>
    </location>
</feature>
<sequence>MQLHRIKDYDPNYRDYLGNDDILGFDVYSSDDKVGSVDDLIVDEEGNFRYLVLNTGLWIFGKKVLLPVGRARLAYADHRVYVDGMSREQVENLPEYDENLTLDYDYEERVRNVYRPSSQAATLPLDTGMTDTMGLDTGVTPANMVTAPPMPVDSAPYSYDRDRDLYDLDDENRMNLKLYQERLIANKTRHKTGEVSVGKRVETETARVDVPLEKERIVIERVGSTGSNVAVAPGEAAFRDGEVSRMEVYEEVADIHKEAFVREQVSVRKEVDRETATAEEKLRREELDVQTEGTPVVSSETNRQNNDPL</sequence>
<proteinExistence type="predicted"/>
<evidence type="ECO:0000313" key="5">
    <source>
        <dbReference type="Proteomes" id="UP000238762"/>
    </source>
</evidence>
<dbReference type="InterPro" id="IPR011033">
    <property type="entry name" value="PRC_barrel-like_sf"/>
</dbReference>
<protein>
    <submittedName>
        <fullName evidence="4">Photosystem reaction center subunit H</fullName>
    </submittedName>
</protein>
<name>A0A2T1C6N6_9CYAN</name>
<dbReference type="InterPro" id="IPR052967">
    <property type="entry name" value="Stress_Response_Assoc"/>
</dbReference>
<dbReference type="Proteomes" id="UP000238762">
    <property type="component" value="Unassembled WGS sequence"/>
</dbReference>
<evidence type="ECO:0000259" key="3">
    <source>
        <dbReference type="Pfam" id="PF09557"/>
    </source>
</evidence>
<keyword evidence="5" id="KW-1185">Reference proteome</keyword>
<feature type="compositionally biased region" description="Polar residues" evidence="1">
    <location>
        <begin position="291"/>
        <end position="309"/>
    </location>
</feature>
<evidence type="ECO:0000313" key="4">
    <source>
        <dbReference type="EMBL" id="PSB03803.1"/>
    </source>
</evidence>
<dbReference type="GO" id="GO:0030077">
    <property type="term" value="C:plasma membrane light-harvesting complex"/>
    <property type="evidence" value="ECO:0007669"/>
    <property type="project" value="InterPro"/>
</dbReference>
<feature type="region of interest" description="Disordered" evidence="1">
    <location>
        <begin position="271"/>
        <end position="309"/>
    </location>
</feature>
<dbReference type="SUPFAM" id="SSF50346">
    <property type="entry name" value="PRC-barrel domain"/>
    <property type="match status" value="1"/>
</dbReference>
<dbReference type="OrthoDB" id="510842at2"/>
<dbReference type="EMBL" id="PVWJ01000024">
    <property type="protein sequence ID" value="PSB03803.1"/>
    <property type="molecule type" value="Genomic_DNA"/>
</dbReference>
<dbReference type="InterPro" id="IPR019060">
    <property type="entry name" value="DUF2382"/>
</dbReference>
<dbReference type="InterPro" id="IPR014747">
    <property type="entry name" value="Bac_photo_RC_H_C"/>
</dbReference>
<dbReference type="GO" id="GO:0019684">
    <property type="term" value="P:photosynthesis, light reaction"/>
    <property type="evidence" value="ECO:0007669"/>
    <property type="project" value="InterPro"/>
</dbReference>
<evidence type="ECO:0000259" key="2">
    <source>
        <dbReference type="Pfam" id="PF05239"/>
    </source>
</evidence>